<protein>
    <submittedName>
        <fullName evidence="1">Uncharacterized protein</fullName>
    </submittedName>
</protein>
<dbReference type="AlphaFoldDB" id="A0A7W7YGC1"/>
<reference evidence="1 2" key="1">
    <citation type="submission" date="2020-08" db="EMBL/GenBank/DDBJ databases">
        <title>Genomic Encyclopedia of Type Strains, Phase IV (KMG-IV): sequencing the most valuable type-strain genomes for metagenomic binning, comparative biology and taxonomic classification.</title>
        <authorList>
            <person name="Goeker M."/>
        </authorList>
    </citation>
    <scope>NUCLEOTIDE SEQUENCE [LARGE SCALE GENOMIC DNA]</scope>
    <source>
        <strain evidence="1 2">DSM 12252</strain>
    </source>
</reference>
<organism evidence="1 2">
    <name type="scientific">Prosthecobacter vanneervenii</name>
    <dbReference type="NCBI Taxonomy" id="48466"/>
    <lineage>
        <taxon>Bacteria</taxon>
        <taxon>Pseudomonadati</taxon>
        <taxon>Verrucomicrobiota</taxon>
        <taxon>Verrucomicrobiia</taxon>
        <taxon>Verrucomicrobiales</taxon>
        <taxon>Verrucomicrobiaceae</taxon>
        <taxon>Prosthecobacter</taxon>
    </lineage>
</organism>
<proteinExistence type="predicted"/>
<accession>A0A7W7YGC1</accession>
<keyword evidence="2" id="KW-1185">Reference proteome</keyword>
<gene>
    <name evidence="1" type="ORF">HNQ65_005275</name>
</gene>
<sequence>MVVGLYPGLWFMSQPLHIHLHLPASVKHLRLSTLITMGFLSWIFSSCSPKNDTTATGWREITSGMETDGFVDLDFTLGRV</sequence>
<evidence type="ECO:0000313" key="1">
    <source>
        <dbReference type="EMBL" id="MBB5035662.1"/>
    </source>
</evidence>
<dbReference type="Proteomes" id="UP000590740">
    <property type="component" value="Unassembled WGS sequence"/>
</dbReference>
<comment type="caution">
    <text evidence="1">The sequence shown here is derived from an EMBL/GenBank/DDBJ whole genome shotgun (WGS) entry which is preliminary data.</text>
</comment>
<evidence type="ECO:0000313" key="2">
    <source>
        <dbReference type="Proteomes" id="UP000590740"/>
    </source>
</evidence>
<name>A0A7W7YGC1_9BACT</name>
<dbReference type="EMBL" id="JACHIG010000022">
    <property type="protein sequence ID" value="MBB5035662.1"/>
    <property type="molecule type" value="Genomic_DNA"/>
</dbReference>